<dbReference type="PANTHER" id="PTHR34396">
    <property type="entry name" value="OS03G0264950 PROTEIN-RELATED"/>
    <property type="match status" value="1"/>
</dbReference>
<keyword evidence="2" id="KW-1185">Reference proteome</keyword>
<dbReference type="AlphaFoldDB" id="A0A1J7GJU8"/>
<dbReference type="EMBL" id="CM007372">
    <property type="protein sequence ID" value="OIW00760.1"/>
    <property type="molecule type" value="Genomic_DNA"/>
</dbReference>
<dbReference type="STRING" id="3871.A0A1J7GJU8"/>
<proteinExistence type="predicted"/>
<dbReference type="Gramene" id="OIW00760">
    <property type="protein sequence ID" value="OIW00760"/>
    <property type="gene ID" value="TanjilG_19200"/>
</dbReference>
<dbReference type="InterPro" id="IPR053031">
    <property type="entry name" value="Cuticle_assoc_protein"/>
</dbReference>
<evidence type="ECO:0000313" key="1">
    <source>
        <dbReference type="EMBL" id="OIW00760.1"/>
    </source>
</evidence>
<dbReference type="PANTHER" id="PTHR34396:SF25">
    <property type="entry name" value="BOUNDARY ELEMENT ASSOCIATED FACTOR"/>
    <property type="match status" value="1"/>
</dbReference>
<name>A0A1J7GJU8_LUPAN</name>
<dbReference type="GO" id="GO:0006357">
    <property type="term" value="P:regulation of transcription by RNA polymerase II"/>
    <property type="evidence" value="ECO:0007669"/>
    <property type="project" value="TreeGrafter"/>
</dbReference>
<accession>A0A1J7GJU8</accession>
<dbReference type="GO" id="GO:1990837">
    <property type="term" value="F:sequence-specific double-stranded DNA binding"/>
    <property type="evidence" value="ECO:0007669"/>
    <property type="project" value="TreeGrafter"/>
</dbReference>
<dbReference type="Proteomes" id="UP000188354">
    <property type="component" value="Chromosome LG12"/>
</dbReference>
<protein>
    <submittedName>
        <fullName evidence="1">Uncharacterized protein</fullName>
    </submittedName>
</protein>
<reference evidence="1 2" key="1">
    <citation type="journal article" date="2017" name="Plant Biotechnol. J.">
        <title>A comprehensive draft genome sequence for lupin (Lupinus angustifolius), an emerging health food: insights into plant-microbe interactions and legume evolution.</title>
        <authorList>
            <person name="Hane J.K."/>
            <person name="Ming Y."/>
            <person name="Kamphuis L.G."/>
            <person name="Nelson M.N."/>
            <person name="Garg G."/>
            <person name="Atkins C.A."/>
            <person name="Bayer P.E."/>
            <person name="Bravo A."/>
            <person name="Bringans S."/>
            <person name="Cannon S."/>
            <person name="Edwards D."/>
            <person name="Foley R."/>
            <person name="Gao L.L."/>
            <person name="Harrison M.J."/>
            <person name="Huang W."/>
            <person name="Hurgobin B."/>
            <person name="Li S."/>
            <person name="Liu C.W."/>
            <person name="McGrath A."/>
            <person name="Morahan G."/>
            <person name="Murray J."/>
            <person name="Weller J."/>
            <person name="Jian J."/>
            <person name="Singh K.B."/>
        </authorList>
    </citation>
    <scope>NUCLEOTIDE SEQUENCE [LARGE SCALE GENOMIC DNA]</scope>
    <source>
        <strain evidence="2">cv. Tanjil</strain>
        <tissue evidence="1">Whole plant</tissue>
    </source>
</reference>
<evidence type="ECO:0000313" key="2">
    <source>
        <dbReference type="Proteomes" id="UP000188354"/>
    </source>
</evidence>
<dbReference type="OMA" id="IFHEYPM"/>
<gene>
    <name evidence="1" type="ORF">TanjilG_19200</name>
</gene>
<sequence>MCNYYGKRLLGDPNQGTKHLHNHFKSCIRRSKSDIKQRLLKTTKKGTKSVLVGSYAFNQDVARRAPKKMIIFHEYPMSMVDHILFKEFYGALQLLFKGISCNIVKGDIVRMYKEEKPKTMTFISKNQNKGYMDVTSHFIDDS</sequence>
<dbReference type="GO" id="GO:0005634">
    <property type="term" value="C:nucleus"/>
    <property type="evidence" value="ECO:0007669"/>
    <property type="project" value="TreeGrafter"/>
</dbReference>
<organism evidence="1 2">
    <name type="scientific">Lupinus angustifolius</name>
    <name type="common">Narrow-leaved blue lupine</name>
    <dbReference type="NCBI Taxonomy" id="3871"/>
    <lineage>
        <taxon>Eukaryota</taxon>
        <taxon>Viridiplantae</taxon>
        <taxon>Streptophyta</taxon>
        <taxon>Embryophyta</taxon>
        <taxon>Tracheophyta</taxon>
        <taxon>Spermatophyta</taxon>
        <taxon>Magnoliopsida</taxon>
        <taxon>eudicotyledons</taxon>
        <taxon>Gunneridae</taxon>
        <taxon>Pentapetalae</taxon>
        <taxon>rosids</taxon>
        <taxon>fabids</taxon>
        <taxon>Fabales</taxon>
        <taxon>Fabaceae</taxon>
        <taxon>Papilionoideae</taxon>
        <taxon>50 kb inversion clade</taxon>
        <taxon>genistoids sensu lato</taxon>
        <taxon>core genistoids</taxon>
        <taxon>Genisteae</taxon>
        <taxon>Lupinus</taxon>
    </lineage>
</organism>